<protein>
    <submittedName>
        <fullName evidence="2">(African queen) hypothetical protein</fullName>
    </submittedName>
</protein>
<evidence type="ECO:0000313" key="3">
    <source>
        <dbReference type="Proteomes" id="UP000789524"/>
    </source>
</evidence>
<dbReference type="Proteomes" id="UP000789524">
    <property type="component" value="Unassembled WGS sequence"/>
</dbReference>
<comment type="caution">
    <text evidence="2">The sequence shown here is derived from an EMBL/GenBank/DDBJ whole genome shotgun (WGS) entry which is preliminary data.</text>
</comment>
<evidence type="ECO:0000256" key="1">
    <source>
        <dbReference type="SAM" id="SignalP"/>
    </source>
</evidence>
<gene>
    <name evidence="2" type="ORF">DCHRY22_LOCUS1482</name>
</gene>
<accession>A0A8J2QFD7</accession>
<dbReference type="OrthoDB" id="7452594at2759"/>
<keyword evidence="1" id="KW-0732">Signal</keyword>
<organism evidence="2 3">
    <name type="scientific">Danaus chrysippus</name>
    <name type="common">African queen</name>
    <dbReference type="NCBI Taxonomy" id="151541"/>
    <lineage>
        <taxon>Eukaryota</taxon>
        <taxon>Metazoa</taxon>
        <taxon>Ecdysozoa</taxon>
        <taxon>Arthropoda</taxon>
        <taxon>Hexapoda</taxon>
        <taxon>Insecta</taxon>
        <taxon>Pterygota</taxon>
        <taxon>Neoptera</taxon>
        <taxon>Endopterygota</taxon>
        <taxon>Lepidoptera</taxon>
        <taxon>Glossata</taxon>
        <taxon>Ditrysia</taxon>
        <taxon>Papilionoidea</taxon>
        <taxon>Nymphalidae</taxon>
        <taxon>Danainae</taxon>
        <taxon>Danaini</taxon>
        <taxon>Danaina</taxon>
        <taxon>Danaus</taxon>
        <taxon>Anosia</taxon>
    </lineage>
</organism>
<dbReference type="InterPro" id="IPR015943">
    <property type="entry name" value="WD40/YVTN_repeat-like_dom_sf"/>
</dbReference>
<dbReference type="SUPFAM" id="SSF101898">
    <property type="entry name" value="NHL repeat"/>
    <property type="match status" value="1"/>
</dbReference>
<feature type="chain" id="PRO_5035248931" evidence="1">
    <location>
        <begin position="20"/>
        <end position="272"/>
    </location>
</feature>
<evidence type="ECO:0000313" key="2">
    <source>
        <dbReference type="EMBL" id="CAG9559663.1"/>
    </source>
</evidence>
<dbReference type="AlphaFoldDB" id="A0A8J2QFD7"/>
<dbReference type="EMBL" id="CAKASE010000044">
    <property type="protein sequence ID" value="CAG9559663.1"/>
    <property type="molecule type" value="Genomic_DNA"/>
</dbReference>
<dbReference type="Gene3D" id="2.130.10.10">
    <property type="entry name" value="YVTN repeat-like/Quinoprotein amine dehydrogenase"/>
    <property type="match status" value="1"/>
</dbReference>
<name>A0A8J2QFD7_9NEOP</name>
<reference evidence="2" key="1">
    <citation type="submission" date="2021-09" db="EMBL/GenBank/DDBJ databases">
        <authorList>
            <person name="Martin H S."/>
        </authorList>
    </citation>
    <scope>NUCLEOTIDE SEQUENCE</scope>
</reference>
<sequence length="272" mass="31173">MKILSLVVIFLAYESGARVIEDDCNGIAVHNIIHEREELLHIRNSPYQLAIDYNTNVLFFSFSNEKGSTLLNSAYLNLRTGEYFVIKDVKSGFANAVDQKTNTVYLGGSNGIYKFNYVTRKSEHLDGTTHNIWQLFYKDDLYYTTYPDENLYLFKDGKYQKVPELSDTRVLLAALDNNNNIYFSNSSGLYVHKRIKNYVSFLGDYNLNSFASDINGNLYFSTPTGIYYINGQNIEHLATMDNIYGMAIENDGSILIADYENIFRLKPSKKQC</sequence>
<keyword evidence="3" id="KW-1185">Reference proteome</keyword>
<feature type="signal peptide" evidence="1">
    <location>
        <begin position="1"/>
        <end position="19"/>
    </location>
</feature>
<proteinExistence type="predicted"/>